<comment type="caution">
    <text evidence="2">The sequence shown here is derived from an EMBL/GenBank/DDBJ whole genome shotgun (WGS) entry which is preliminary data.</text>
</comment>
<feature type="transmembrane region" description="Helical" evidence="1">
    <location>
        <begin position="12"/>
        <end position="35"/>
    </location>
</feature>
<evidence type="ECO:0000313" key="2">
    <source>
        <dbReference type="EMBL" id="TFW73047.1"/>
    </source>
</evidence>
<name>A0A4Y9VV70_9PROT</name>
<dbReference type="EMBL" id="PQVH01000002">
    <property type="protein sequence ID" value="TFW73047.1"/>
    <property type="molecule type" value="Genomic_DNA"/>
</dbReference>
<gene>
    <name evidence="2" type="ORF">C3Y98_01440</name>
</gene>
<accession>A0A4Y9VV70</accession>
<organism evidence="2 3">
    <name type="scientific">Methylotenera oryzisoli</name>
    <dbReference type="NCBI Taxonomy" id="2080758"/>
    <lineage>
        <taxon>Bacteria</taxon>
        <taxon>Pseudomonadati</taxon>
        <taxon>Pseudomonadota</taxon>
        <taxon>Betaproteobacteria</taxon>
        <taxon>Nitrosomonadales</taxon>
        <taxon>Methylophilaceae</taxon>
        <taxon>Methylotenera</taxon>
    </lineage>
</organism>
<dbReference type="Proteomes" id="UP000297706">
    <property type="component" value="Unassembled WGS sequence"/>
</dbReference>
<sequence length="130" mass="14778">MLTRLQKILTYFTLLILVPCALFALYTWASLSWVYSSGERAGYVQKLSQKGWVCKTYEGELILVSMPGTQAEKFFFTVRDASVAKKINTTVGERVRLIYEEHKGVPTTCFGETSFYVKDVQLLDETKASK</sequence>
<keyword evidence="3" id="KW-1185">Reference proteome</keyword>
<keyword evidence="1" id="KW-0812">Transmembrane</keyword>
<keyword evidence="1" id="KW-0472">Membrane</keyword>
<reference evidence="2 3" key="1">
    <citation type="submission" date="2018-02" db="EMBL/GenBank/DDBJ databases">
        <title>A novel lanthanide dependent methylotroph, Methylotenera sp. La3113.</title>
        <authorList>
            <person name="Lv H."/>
            <person name="Tani A."/>
        </authorList>
    </citation>
    <scope>NUCLEOTIDE SEQUENCE [LARGE SCALE GENOMIC DNA]</scope>
    <source>
        <strain evidence="2 3">La3113</strain>
    </source>
</reference>
<evidence type="ECO:0008006" key="4">
    <source>
        <dbReference type="Google" id="ProtNLM"/>
    </source>
</evidence>
<protein>
    <recommendedName>
        <fullName evidence="4">6-phosphogluconate dehydrogenase</fullName>
    </recommendedName>
</protein>
<evidence type="ECO:0000313" key="3">
    <source>
        <dbReference type="Proteomes" id="UP000297706"/>
    </source>
</evidence>
<dbReference type="OrthoDB" id="9794557at2"/>
<proteinExistence type="predicted"/>
<evidence type="ECO:0000256" key="1">
    <source>
        <dbReference type="SAM" id="Phobius"/>
    </source>
</evidence>
<dbReference type="RefSeq" id="WP_135276355.1">
    <property type="nucleotide sequence ID" value="NZ_PQVH01000002.1"/>
</dbReference>
<dbReference type="AlphaFoldDB" id="A0A4Y9VV70"/>
<keyword evidence="1" id="KW-1133">Transmembrane helix</keyword>